<sequence>MRTKAKKEVKPVEVKVQGVRIACSGELDIGVTRLKAYDVSLDHDVFHEGELCPVSKLIGMPLLISKVRPSLDYAATQDTYQYSLPETHHRNSLVAKLMICCDLGDGTIEHDIEINALCQTFERWKNAGSVIVVRQDRKELYPHHSKLLLKFIAFVTREVTIREISSGHEYTPKDAIKICTPGDWKDFYMTERRYWKQSPADMASVLSLPSPFKQPAVIVGRPLGGNLLKVWKYQQLSIDERLKSATNWKEKALLLELWFAKQAQRTP</sequence>
<organism evidence="1 2">
    <name type="scientific">Elasticomyces elasticus</name>
    <dbReference type="NCBI Taxonomy" id="574655"/>
    <lineage>
        <taxon>Eukaryota</taxon>
        <taxon>Fungi</taxon>
        <taxon>Dikarya</taxon>
        <taxon>Ascomycota</taxon>
        <taxon>Pezizomycotina</taxon>
        <taxon>Dothideomycetes</taxon>
        <taxon>Dothideomycetidae</taxon>
        <taxon>Mycosphaerellales</taxon>
        <taxon>Teratosphaeriaceae</taxon>
        <taxon>Elasticomyces</taxon>
    </lineage>
</organism>
<reference evidence="1" key="1">
    <citation type="submission" date="2023-08" db="EMBL/GenBank/DDBJ databases">
        <title>Black Yeasts Isolated from many extreme environments.</title>
        <authorList>
            <person name="Coleine C."/>
            <person name="Stajich J.E."/>
            <person name="Selbmann L."/>
        </authorList>
    </citation>
    <scope>NUCLEOTIDE SEQUENCE</scope>
    <source>
        <strain evidence="1">CCFEE 5810</strain>
    </source>
</reference>
<dbReference type="AlphaFoldDB" id="A0AAN7VNM6"/>
<proteinExistence type="predicted"/>
<dbReference type="EMBL" id="JAVRQU010000018">
    <property type="protein sequence ID" value="KAK5693127.1"/>
    <property type="molecule type" value="Genomic_DNA"/>
</dbReference>
<dbReference type="Proteomes" id="UP001310594">
    <property type="component" value="Unassembled WGS sequence"/>
</dbReference>
<evidence type="ECO:0000313" key="2">
    <source>
        <dbReference type="Proteomes" id="UP001310594"/>
    </source>
</evidence>
<protein>
    <submittedName>
        <fullName evidence="1">Uncharacterized protein</fullName>
    </submittedName>
</protein>
<gene>
    <name evidence="1" type="ORF">LTR97_010603</name>
</gene>
<evidence type="ECO:0000313" key="1">
    <source>
        <dbReference type="EMBL" id="KAK5693127.1"/>
    </source>
</evidence>
<accession>A0AAN7VNM6</accession>
<comment type="caution">
    <text evidence="1">The sequence shown here is derived from an EMBL/GenBank/DDBJ whole genome shotgun (WGS) entry which is preliminary data.</text>
</comment>
<name>A0AAN7VNM6_9PEZI</name>